<reference evidence="3 4" key="1">
    <citation type="submission" date="2016-08" db="EMBL/GenBank/DDBJ databases">
        <title>A Parts List for Fungal Cellulosomes Revealed by Comparative Genomics.</title>
        <authorList>
            <consortium name="DOE Joint Genome Institute"/>
            <person name="Haitjema C.H."/>
            <person name="Gilmore S.P."/>
            <person name="Henske J.K."/>
            <person name="Solomon K.V."/>
            <person name="De Groot R."/>
            <person name="Kuo A."/>
            <person name="Mondo S.J."/>
            <person name="Salamov A.A."/>
            <person name="Labutti K."/>
            <person name="Zhao Z."/>
            <person name="Chiniquy J."/>
            <person name="Barry K."/>
            <person name="Brewer H.M."/>
            <person name="Purvine S.O."/>
            <person name="Wright A.T."/>
            <person name="Boxma B."/>
            <person name="Van Alen T."/>
            <person name="Hackstein J.H."/>
            <person name="Baker S.E."/>
            <person name="Grigoriev I.V."/>
            <person name="O'Malley M.A."/>
        </authorList>
    </citation>
    <scope>NUCLEOTIDE SEQUENCE [LARGE SCALE GENOMIC DNA]</scope>
    <source>
        <strain evidence="3 4">G1</strain>
    </source>
</reference>
<name>A0A1Y2DZ04_9FUNG</name>
<evidence type="ECO:0000256" key="2">
    <source>
        <dbReference type="SAM" id="Phobius"/>
    </source>
</evidence>
<evidence type="ECO:0000313" key="4">
    <source>
        <dbReference type="Proteomes" id="UP000193920"/>
    </source>
</evidence>
<keyword evidence="2" id="KW-1133">Transmembrane helix</keyword>
<accession>A0A1Y2DZ04</accession>
<feature type="compositionally biased region" description="Basic and acidic residues" evidence="1">
    <location>
        <begin position="322"/>
        <end position="339"/>
    </location>
</feature>
<dbReference type="AlphaFoldDB" id="A0A1Y2DZ04"/>
<organism evidence="3 4">
    <name type="scientific">Neocallimastix californiae</name>
    <dbReference type="NCBI Taxonomy" id="1754190"/>
    <lineage>
        <taxon>Eukaryota</taxon>
        <taxon>Fungi</taxon>
        <taxon>Fungi incertae sedis</taxon>
        <taxon>Chytridiomycota</taxon>
        <taxon>Chytridiomycota incertae sedis</taxon>
        <taxon>Neocallimastigomycetes</taxon>
        <taxon>Neocallimastigales</taxon>
        <taxon>Neocallimastigaceae</taxon>
        <taxon>Neocallimastix</taxon>
    </lineage>
</organism>
<comment type="caution">
    <text evidence="3">The sequence shown here is derived from an EMBL/GenBank/DDBJ whole genome shotgun (WGS) entry which is preliminary data.</text>
</comment>
<keyword evidence="2" id="KW-0812">Transmembrane</keyword>
<feature type="region of interest" description="Disordered" evidence="1">
    <location>
        <begin position="294"/>
        <end position="378"/>
    </location>
</feature>
<keyword evidence="4" id="KW-1185">Reference proteome</keyword>
<feature type="transmembrane region" description="Helical" evidence="2">
    <location>
        <begin position="401"/>
        <end position="421"/>
    </location>
</feature>
<proteinExistence type="predicted"/>
<dbReference type="EMBL" id="MCOG01000054">
    <property type="protein sequence ID" value="ORY64540.1"/>
    <property type="molecule type" value="Genomic_DNA"/>
</dbReference>
<keyword evidence="2" id="KW-0472">Membrane</keyword>
<feature type="compositionally biased region" description="Low complexity" evidence="1">
    <location>
        <begin position="303"/>
        <end position="320"/>
    </location>
</feature>
<protein>
    <submittedName>
        <fullName evidence="3">Uncharacterized protein</fullName>
    </submittedName>
</protein>
<sequence length="437" mass="51295">MVLLKKGEYLDSMNCFIKGLELAPDDVEMKKLYMKTSELCQNGPKAGGFNKRVMGILMEVQSRSWDVLTWYIENFKSITFIPYNEYKDKFIEQFDKIDFKKSVENAVKTKYSDYKMNTNLKEFLSSKDDNYEAIYKKEHSENKEMTVYDYVLKSDTLISFSYFLTLVKLAYPDINDWNLVITFSYPENPRDVSGIPNNPIYGAFISKEEKLIIDVYSETTNIFGGLQSFKDLMRMNIEQQKNIYEQSKKDNVVNMSQVVTLYTFDKEYLYNEFLESYMEGEKIQYELKHKINSNKLKSKPKQNQKSSSKTTLSNSSSSSSIDLDKEMTSLDDNNKDKNDVGQNNNQSDNKLKKRNVKKRKEIKVEPIPLNPNKNKKPDSEFKRKFKAIQKTRAYRVIENSLLFFIIFFIVRNYSALLSFIYGNTFKLVRDAFKTLNE</sequence>
<evidence type="ECO:0000256" key="1">
    <source>
        <dbReference type="SAM" id="MobiDB-lite"/>
    </source>
</evidence>
<feature type="compositionally biased region" description="Basic residues" evidence="1">
    <location>
        <begin position="351"/>
        <end position="361"/>
    </location>
</feature>
<gene>
    <name evidence="3" type="ORF">LY90DRAFT_229538</name>
</gene>
<dbReference type="OrthoDB" id="2148696at2759"/>
<dbReference type="Proteomes" id="UP000193920">
    <property type="component" value="Unassembled WGS sequence"/>
</dbReference>
<evidence type="ECO:0000313" key="3">
    <source>
        <dbReference type="EMBL" id="ORY64540.1"/>
    </source>
</evidence>